<sequence length="331" mass="39689">MKIKALISERRLNKKAHMDLVYEWEDVFAEKMNLEIETPSSIYLFINRLFRKFNFDFLWVFRNTTKLMFVLRANKTKSDGFNSRKVIPMIIDFFEKQEDIKLFYEGFKRHKCLLISSLEAYEFLMNNSVAVPKHTKLYHFPLSIPDLYRIEPTVKFTKKYDLVLLGRQDPVLEEFVKIYSSKNPNFVYVYRIMEQDGFKYYTSKNEFLANNNSREFYFELMKSSKVGLYSTRGLSETVTNGFNQVTPRFFELLTSGCHVLARYPKNPDTDFFSLNEFSESIENYEQFEKQMTYALTHEVDIRKYANYLNQHYTSRRVEQLKLIIKDIQHLN</sequence>
<name>A0A553CJA1_9FLAO</name>
<protein>
    <submittedName>
        <fullName evidence="2">Glycosyltransferase family 1 protein</fullName>
    </submittedName>
</protein>
<keyword evidence="3" id="KW-1185">Reference proteome</keyword>
<dbReference type="Pfam" id="PF13524">
    <property type="entry name" value="Glyco_trans_1_2"/>
    <property type="match status" value="1"/>
</dbReference>
<evidence type="ECO:0000313" key="2">
    <source>
        <dbReference type="EMBL" id="TRX20578.1"/>
    </source>
</evidence>
<evidence type="ECO:0000313" key="3">
    <source>
        <dbReference type="Proteomes" id="UP000318585"/>
    </source>
</evidence>
<keyword evidence="2" id="KW-0808">Transferase</keyword>
<evidence type="ECO:0000259" key="1">
    <source>
        <dbReference type="Pfam" id="PF13524"/>
    </source>
</evidence>
<organism evidence="2 3">
    <name type="scientific">Flavobacterium franklandianum</name>
    <dbReference type="NCBI Taxonomy" id="2594430"/>
    <lineage>
        <taxon>Bacteria</taxon>
        <taxon>Pseudomonadati</taxon>
        <taxon>Bacteroidota</taxon>
        <taxon>Flavobacteriia</taxon>
        <taxon>Flavobacteriales</taxon>
        <taxon>Flavobacteriaceae</taxon>
        <taxon>Flavobacterium</taxon>
    </lineage>
</organism>
<reference evidence="2 3" key="1">
    <citation type="submission" date="2019-07" db="EMBL/GenBank/DDBJ databases">
        <title>Novel species of Flavobacterium.</title>
        <authorList>
            <person name="Liu Q."/>
            <person name="Xin Y.-H."/>
        </authorList>
    </citation>
    <scope>NUCLEOTIDE SEQUENCE [LARGE SCALE GENOMIC DNA]</scope>
    <source>
        <strain evidence="2 3">LB3P56</strain>
    </source>
</reference>
<comment type="caution">
    <text evidence="2">The sequence shown here is derived from an EMBL/GenBank/DDBJ whole genome shotgun (WGS) entry which is preliminary data.</text>
</comment>
<dbReference type="Proteomes" id="UP000318585">
    <property type="component" value="Unassembled WGS sequence"/>
</dbReference>
<accession>A0A553CJA1</accession>
<dbReference type="InterPro" id="IPR055259">
    <property type="entry name" value="YkvP/CgeB_Glyco_trans-like"/>
</dbReference>
<dbReference type="GO" id="GO:0016740">
    <property type="term" value="F:transferase activity"/>
    <property type="evidence" value="ECO:0007669"/>
    <property type="project" value="UniProtKB-KW"/>
</dbReference>
<dbReference type="AlphaFoldDB" id="A0A553CJA1"/>
<gene>
    <name evidence="2" type="ORF">FNW17_10700</name>
</gene>
<feature type="domain" description="Spore protein YkvP/CgeB glycosyl transferase-like" evidence="1">
    <location>
        <begin position="216"/>
        <end position="320"/>
    </location>
</feature>
<proteinExistence type="predicted"/>
<dbReference type="OrthoDB" id="3034891at2"/>
<dbReference type="EMBL" id="VJZR01000009">
    <property type="protein sequence ID" value="TRX20578.1"/>
    <property type="molecule type" value="Genomic_DNA"/>
</dbReference>
<dbReference type="RefSeq" id="WP_144071634.1">
    <property type="nucleotide sequence ID" value="NZ_VJZR01000009.1"/>
</dbReference>